<reference evidence="2 3" key="1">
    <citation type="submission" date="2020-08" db="EMBL/GenBank/DDBJ databases">
        <title>Genomic Encyclopedia of Type Strains, Phase IV (KMG-IV): sequencing the most valuable type-strain genomes for metagenomic binning, comparative biology and taxonomic classification.</title>
        <authorList>
            <person name="Goeker M."/>
        </authorList>
    </citation>
    <scope>NUCLEOTIDE SEQUENCE [LARGE SCALE GENOMIC DNA]</scope>
    <source>
        <strain evidence="2 3">DSM 11590</strain>
    </source>
</reference>
<keyword evidence="1" id="KW-0732">Signal</keyword>
<accession>A0A7W9ZDJ3</accession>
<comment type="caution">
    <text evidence="2">The sequence shown here is derived from an EMBL/GenBank/DDBJ whole genome shotgun (WGS) entry which is preliminary data.</text>
</comment>
<organism evidence="2 3">
    <name type="scientific">Novispirillum itersonii</name>
    <name type="common">Aquaspirillum itersonii</name>
    <dbReference type="NCBI Taxonomy" id="189"/>
    <lineage>
        <taxon>Bacteria</taxon>
        <taxon>Pseudomonadati</taxon>
        <taxon>Pseudomonadota</taxon>
        <taxon>Alphaproteobacteria</taxon>
        <taxon>Rhodospirillales</taxon>
        <taxon>Novispirillaceae</taxon>
        <taxon>Novispirillum</taxon>
    </lineage>
</organism>
<evidence type="ECO:0008006" key="4">
    <source>
        <dbReference type="Google" id="ProtNLM"/>
    </source>
</evidence>
<dbReference type="SUPFAM" id="SSF56300">
    <property type="entry name" value="Metallo-dependent phosphatases"/>
    <property type="match status" value="1"/>
</dbReference>
<dbReference type="InterPro" id="IPR029052">
    <property type="entry name" value="Metallo-depent_PP-like"/>
</dbReference>
<dbReference type="RefSeq" id="WP_184261867.1">
    <property type="nucleotide sequence ID" value="NZ_JACIIX010000002.1"/>
</dbReference>
<dbReference type="Gene3D" id="3.60.21.10">
    <property type="match status" value="1"/>
</dbReference>
<dbReference type="EMBL" id="JACIIX010000002">
    <property type="protein sequence ID" value="MBB6209527.1"/>
    <property type="molecule type" value="Genomic_DNA"/>
</dbReference>
<feature type="signal peptide" evidence="1">
    <location>
        <begin position="1"/>
        <end position="23"/>
    </location>
</feature>
<keyword evidence="3" id="KW-1185">Reference proteome</keyword>
<evidence type="ECO:0000256" key="1">
    <source>
        <dbReference type="SAM" id="SignalP"/>
    </source>
</evidence>
<feature type="chain" id="PRO_5031290230" description="Calcineurin-like phosphoesterase domain-containing protein" evidence="1">
    <location>
        <begin position="24"/>
        <end position="327"/>
    </location>
</feature>
<name>A0A7W9ZDJ3_NOVIT</name>
<gene>
    <name evidence="2" type="ORF">FHS48_000929</name>
</gene>
<evidence type="ECO:0000313" key="2">
    <source>
        <dbReference type="EMBL" id="MBB6209527.1"/>
    </source>
</evidence>
<evidence type="ECO:0000313" key="3">
    <source>
        <dbReference type="Proteomes" id="UP000544872"/>
    </source>
</evidence>
<proteinExistence type="predicted"/>
<dbReference type="AlphaFoldDB" id="A0A7W9ZDJ3"/>
<protein>
    <recommendedName>
        <fullName evidence="4">Calcineurin-like phosphoesterase domain-containing protein</fullName>
    </recommendedName>
</protein>
<dbReference type="Proteomes" id="UP000544872">
    <property type="component" value="Unassembled WGS sequence"/>
</dbReference>
<sequence>MRGMMKAAVVAMMIAGTGTPASAADAFSFVAIGDMPYGKPEEAYPPYERLIAAINAANPDFTVHIGDIKSGSTVCSDEEFRNQLGFLNSFKTALLYTPGDNEWTDCHRKKAGSMDPLERLDALRRLFFTKAETLGKAPLKVERQADVSAHKQMVENARFTHKGVMVVTAHVVGSNNNFEVRDPAAVAEFFARDAANVEWIRSSFAKAKAENARVLVLAMQANPLDSDVNGETPGHSGFNRTLDAFAEEAAAFGKPVLFIHGDTHYFRIDHPFKTRDKDKKVLDNVTRLEVYGEKQVHAVKVSIDPDSEDTFSFRPLYVKGQRDFVKN</sequence>